<organism evidence="10 11">
    <name type="scientific">Microcystis aeruginosa 11-30S32</name>
    <dbReference type="NCBI Taxonomy" id="2358142"/>
    <lineage>
        <taxon>Bacteria</taxon>
        <taxon>Bacillati</taxon>
        <taxon>Cyanobacteriota</taxon>
        <taxon>Cyanophyceae</taxon>
        <taxon>Oscillatoriophycideae</taxon>
        <taxon>Chroococcales</taxon>
        <taxon>Microcystaceae</taxon>
        <taxon>Microcystis</taxon>
    </lineage>
</organism>
<dbReference type="EMBL" id="BHVU01000073">
    <property type="protein sequence ID" value="GCA92945.1"/>
    <property type="molecule type" value="Genomic_DNA"/>
</dbReference>
<evidence type="ECO:0000256" key="4">
    <source>
        <dbReference type="ARBA" id="ARBA00023004"/>
    </source>
</evidence>
<dbReference type="InterPro" id="IPR002109">
    <property type="entry name" value="Glutaredoxin"/>
</dbReference>
<reference evidence="10 11" key="1">
    <citation type="journal article" date="2019" name="Appl. Environ. Microbiol.">
        <title>Co-occurrence of broad and narrow host-range viruses infecting the toxic bloom-forming cyanobacterium Microcystis aeruginosa.</title>
        <authorList>
            <person name="Morimoto D."/>
            <person name="Tominaga K."/>
            <person name="Nishimura Y."/>
            <person name="Yoshida N."/>
            <person name="Kimura S."/>
            <person name="Sako Y."/>
            <person name="Yoshida T."/>
        </authorList>
    </citation>
    <scope>NUCLEOTIDE SEQUENCE [LARGE SCALE GENOMIC DNA]</scope>
    <source>
        <strain evidence="10 11">11-30S32</strain>
    </source>
</reference>
<evidence type="ECO:0000256" key="6">
    <source>
        <dbReference type="ARBA" id="ARBA00023284"/>
    </source>
</evidence>
<dbReference type="GO" id="GO:0051537">
    <property type="term" value="F:2 iron, 2 sulfur cluster binding"/>
    <property type="evidence" value="ECO:0007669"/>
    <property type="project" value="UniProtKB-KW"/>
</dbReference>
<dbReference type="AlphaFoldDB" id="A0A510PGJ5"/>
<evidence type="ECO:0000256" key="2">
    <source>
        <dbReference type="ARBA" id="ARBA00022714"/>
    </source>
</evidence>
<dbReference type="Pfam" id="PF00462">
    <property type="entry name" value="Glutaredoxin"/>
    <property type="match status" value="1"/>
</dbReference>
<dbReference type="InterPro" id="IPR004480">
    <property type="entry name" value="Monothiol_GRX-rel"/>
</dbReference>
<dbReference type="Proteomes" id="UP000321223">
    <property type="component" value="Unassembled WGS sequence"/>
</dbReference>
<keyword evidence="6" id="KW-0676">Redox-active center</keyword>
<keyword evidence="4 8" id="KW-0408">Iron</keyword>
<proteinExistence type="inferred from homology"/>
<dbReference type="NCBIfam" id="TIGR00365">
    <property type="entry name" value="Grx4 family monothiol glutaredoxin"/>
    <property type="match status" value="1"/>
</dbReference>
<dbReference type="InterPro" id="IPR014434">
    <property type="entry name" value="Monothiol_GRX"/>
</dbReference>
<accession>A0A510PGJ5</accession>
<evidence type="ECO:0000256" key="7">
    <source>
        <dbReference type="PIRNR" id="PIRNR005894"/>
    </source>
</evidence>
<evidence type="ECO:0000256" key="1">
    <source>
        <dbReference type="ARBA" id="ARBA00009630"/>
    </source>
</evidence>
<evidence type="ECO:0000313" key="11">
    <source>
        <dbReference type="Proteomes" id="UP000321223"/>
    </source>
</evidence>
<evidence type="ECO:0000256" key="5">
    <source>
        <dbReference type="ARBA" id="ARBA00023014"/>
    </source>
</evidence>
<dbReference type="PIRSF" id="PIRSF005894">
    <property type="entry name" value="Monothiol_GRX"/>
    <property type="match status" value="1"/>
</dbReference>
<dbReference type="FunFam" id="3.40.30.10:FF:000005">
    <property type="entry name" value="Glutaredoxin 5"/>
    <property type="match status" value="1"/>
</dbReference>
<dbReference type="GO" id="GO:0015036">
    <property type="term" value="F:disulfide oxidoreductase activity"/>
    <property type="evidence" value="ECO:0007669"/>
    <property type="project" value="InterPro"/>
</dbReference>
<feature type="binding site" evidence="8">
    <location>
        <position position="43"/>
    </location>
    <ligand>
        <name>[2Fe-2S] cluster</name>
        <dbReference type="ChEBI" id="CHEBI:190135"/>
        <note>ligand shared between dimeric partners</note>
    </ligand>
</feature>
<dbReference type="SUPFAM" id="SSF52833">
    <property type="entry name" value="Thioredoxin-like"/>
    <property type="match status" value="1"/>
</dbReference>
<dbReference type="CDD" id="cd03028">
    <property type="entry name" value="GRX_PICOT_like"/>
    <property type="match status" value="1"/>
</dbReference>
<dbReference type="InterPro" id="IPR033658">
    <property type="entry name" value="GRX_PICOT-like"/>
</dbReference>
<comment type="similarity">
    <text evidence="1 7">Belongs to the glutaredoxin family. Monothiol subfamily.</text>
</comment>
<dbReference type="Gene3D" id="3.40.30.10">
    <property type="entry name" value="Glutaredoxin"/>
    <property type="match status" value="1"/>
</dbReference>
<comment type="caution">
    <text evidence="10">The sequence shown here is derived from an EMBL/GenBank/DDBJ whole genome shotgun (WGS) entry which is preliminary data.</text>
</comment>
<keyword evidence="2 8" id="KW-0001">2Fe-2S</keyword>
<dbReference type="GO" id="GO:0046872">
    <property type="term" value="F:metal ion binding"/>
    <property type="evidence" value="ECO:0007669"/>
    <property type="project" value="UniProtKB-KW"/>
</dbReference>
<dbReference type="PROSITE" id="PS51354">
    <property type="entry name" value="GLUTAREDOXIN_2"/>
    <property type="match status" value="1"/>
</dbReference>
<keyword evidence="3 8" id="KW-0479">Metal-binding</keyword>
<gene>
    <name evidence="10" type="ORF">MAE30S32_15970</name>
</gene>
<evidence type="ECO:0000256" key="3">
    <source>
        <dbReference type="ARBA" id="ARBA00022723"/>
    </source>
</evidence>
<evidence type="ECO:0000313" key="10">
    <source>
        <dbReference type="EMBL" id="GCA92945.1"/>
    </source>
</evidence>
<protein>
    <recommendedName>
        <fullName evidence="7">Glutaredoxin</fullName>
    </recommendedName>
</protein>
<dbReference type="InterPro" id="IPR036249">
    <property type="entry name" value="Thioredoxin-like_sf"/>
</dbReference>
<feature type="domain" description="Glutaredoxin" evidence="9">
    <location>
        <begin position="30"/>
        <end position="94"/>
    </location>
</feature>
<dbReference type="PANTHER" id="PTHR10293">
    <property type="entry name" value="GLUTAREDOXIN FAMILY MEMBER"/>
    <property type="match status" value="1"/>
</dbReference>
<name>A0A510PGJ5_MICAE</name>
<sequence>MAILAQILATRPMTPETKARIDQLVQNNKVLVFMKGNKLMPQCGFSNNVIQILNILGVSYETVDILQDQELRQGVKEYSNWPTIPQVYINGQFIGGSDIMIELYQNGELQQIVEVALAS</sequence>
<dbReference type="PANTHER" id="PTHR10293:SF16">
    <property type="entry name" value="GLUTAREDOXIN-RELATED PROTEIN 5, MITOCHONDRIAL"/>
    <property type="match status" value="1"/>
</dbReference>
<evidence type="ECO:0000256" key="8">
    <source>
        <dbReference type="PIRSR" id="PIRSR005894-2"/>
    </source>
</evidence>
<keyword evidence="5 8" id="KW-0411">Iron-sulfur</keyword>
<evidence type="ECO:0000259" key="9">
    <source>
        <dbReference type="Pfam" id="PF00462"/>
    </source>
</evidence>